<comment type="caution">
    <text evidence="8">The sequence shown here is derived from an EMBL/GenBank/DDBJ whole genome shotgun (WGS) entry which is preliminary data.</text>
</comment>
<dbReference type="GO" id="GO:0005634">
    <property type="term" value="C:nucleus"/>
    <property type="evidence" value="ECO:0007669"/>
    <property type="project" value="TreeGrafter"/>
</dbReference>
<feature type="domain" description="THAP-type" evidence="7">
    <location>
        <begin position="5"/>
        <end position="83"/>
    </location>
</feature>
<dbReference type="InterPro" id="IPR006612">
    <property type="entry name" value="THAP_Znf"/>
</dbReference>
<dbReference type="GO" id="GO:0003700">
    <property type="term" value="F:DNA-binding transcription factor activity"/>
    <property type="evidence" value="ECO:0007669"/>
    <property type="project" value="TreeGrafter"/>
</dbReference>
<keyword evidence="3" id="KW-0862">Zinc</keyword>
<dbReference type="PROSITE" id="PS50950">
    <property type="entry name" value="ZF_THAP"/>
    <property type="match status" value="1"/>
</dbReference>
<keyword evidence="4 5" id="KW-0238">DNA-binding</keyword>
<evidence type="ECO:0000256" key="5">
    <source>
        <dbReference type="PROSITE-ProRule" id="PRU00309"/>
    </source>
</evidence>
<evidence type="ECO:0000256" key="6">
    <source>
        <dbReference type="SAM" id="Coils"/>
    </source>
</evidence>
<feature type="coiled-coil region" evidence="6">
    <location>
        <begin position="208"/>
        <end position="235"/>
    </location>
</feature>
<protein>
    <recommendedName>
        <fullName evidence="7">THAP-type domain-containing protein</fullName>
    </recommendedName>
</protein>
<dbReference type="InterPro" id="IPR026516">
    <property type="entry name" value="THAP1/10"/>
</dbReference>
<evidence type="ECO:0000313" key="8">
    <source>
        <dbReference type="EMBL" id="CAI6361441.1"/>
    </source>
</evidence>
<dbReference type="AlphaFoldDB" id="A0AAV0X0C0"/>
<organism evidence="8 9">
    <name type="scientific">Macrosiphum euphorbiae</name>
    <name type="common">potato aphid</name>
    <dbReference type="NCBI Taxonomy" id="13131"/>
    <lineage>
        <taxon>Eukaryota</taxon>
        <taxon>Metazoa</taxon>
        <taxon>Ecdysozoa</taxon>
        <taxon>Arthropoda</taxon>
        <taxon>Hexapoda</taxon>
        <taxon>Insecta</taxon>
        <taxon>Pterygota</taxon>
        <taxon>Neoptera</taxon>
        <taxon>Paraneoptera</taxon>
        <taxon>Hemiptera</taxon>
        <taxon>Sternorrhyncha</taxon>
        <taxon>Aphidomorpha</taxon>
        <taxon>Aphidoidea</taxon>
        <taxon>Aphididae</taxon>
        <taxon>Macrosiphini</taxon>
        <taxon>Macrosiphum</taxon>
    </lineage>
</organism>
<name>A0AAV0X0C0_9HEMI</name>
<dbReference type="PANTHER" id="PTHR46600:SF7">
    <property type="entry name" value="SI:DKEY-228B2.6-RELATED"/>
    <property type="match status" value="1"/>
</dbReference>
<keyword evidence="2 5" id="KW-0863">Zinc-finger</keyword>
<evidence type="ECO:0000313" key="9">
    <source>
        <dbReference type="Proteomes" id="UP001160148"/>
    </source>
</evidence>
<sequence length="281" mass="32035">MSKKVNNYNACIFCLRSIKLNPGLSLHNFPKDQALRLKWMEACGFSESDIYPKRKLCSVHFEKNCYTGLNKNVLKRGSVPTLHIKKLVKLLGIVCINILCIKKCNETVNAPSTPRVHDLIPVQPTSSIDNSAEIQKRKLDLSPDKIMSEEPSSPILITSNTEVIDTPTHKKRKCFVGDIKTPDLATPRRAKRHFNRAKLQVMVQRNNIKVLNQTIRRQKNKLSSLEALLKHLKSTNLLTEEAHDSILVLIIYEDCCVYIYSTCHGLSVREFKCYNNMVLCT</sequence>
<keyword evidence="6" id="KW-0175">Coiled coil</keyword>
<proteinExistence type="predicted"/>
<evidence type="ECO:0000256" key="4">
    <source>
        <dbReference type="ARBA" id="ARBA00023125"/>
    </source>
</evidence>
<dbReference type="Proteomes" id="UP001160148">
    <property type="component" value="Unassembled WGS sequence"/>
</dbReference>
<dbReference type="GO" id="GO:0006357">
    <property type="term" value="P:regulation of transcription by RNA polymerase II"/>
    <property type="evidence" value="ECO:0007669"/>
    <property type="project" value="TreeGrafter"/>
</dbReference>
<dbReference type="GO" id="GO:0000978">
    <property type="term" value="F:RNA polymerase II cis-regulatory region sequence-specific DNA binding"/>
    <property type="evidence" value="ECO:0007669"/>
    <property type="project" value="TreeGrafter"/>
</dbReference>
<keyword evidence="9" id="KW-1185">Reference proteome</keyword>
<reference evidence="8 9" key="1">
    <citation type="submission" date="2023-01" db="EMBL/GenBank/DDBJ databases">
        <authorList>
            <person name="Whitehead M."/>
        </authorList>
    </citation>
    <scope>NUCLEOTIDE SEQUENCE [LARGE SCALE GENOMIC DNA]</scope>
</reference>
<dbReference type="Pfam" id="PF05485">
    <property type="entry name" value="THAP"/>
    <property type="match status" value="1"/>
</dbReference>
<evidence type="ECO:0000256" key="2">
    <source>
        <dbReference type="ARBA" id="ARBA00022771"/>
    </source>
</evidence>
<dbReference type="SMART" id="SM00692">
    <property type="entry name" value="DM3"/>
    <property type="match status" value="1"/>
</dbReference>
<evidence type="ECO:0000256" key="1">
    <source>
        <dbReference type="ARBA" id="ARBA00022723"/>
    </source>
</evidence>
<evidence type="ECO:0000256" key="3">
    <source>
        <dbReference type="ARBA" id="ARBA00022833"/>
    </source>
</evidence>
<dbReference type="PANTHER" id="PTHR46600">
    <property type="entry name" value="THAP DOMAIN-CONTAINING"/>
    <property type="match status" value="1"/>
</dbReference>
<dbReference type="EMBL" id="CARXXK010000003">
    <property type="protein sequence ID" value="CAI6361441.1"/>
    <property type="molecule type" value="Genomic_DNA"/>
</dbReference>
<dbReference type="InterPro" id="IPR038441">
    <property type="entry name" value="THAP_Znf_sf"/>
</dbReference>
<dbReference type="SMART" id="SM00980">
    <property type="entry name" value="THAP"/>
    <property type="match status" value="1"/>
</dbReference>
<evidence type="ECO:0000259" key="7">
    <source>
        <dbReference type="PROSITE" id="PS50950"/>
    </source>
</evidence>
<accession>A0AAV0X0C0</accession>
<gene>
    <name evidence="8" type="ORF">MEUPH1_LOCUS16620</name>
</gene>
<dbReference type="GO" id="GO:0008270">
    <property type="term" value="F:zinc ion binding"/>
    <property type="evidence" value="ECO:0007669"/>
    <property type="project" value="UniProtKB-KW"/>
</dbReference>
<keyword evidence="1" id="KW-0479">Metal-binding</keyword>
<dbReference type="Gene3D" id="6.20.210.20">
    <property type="entry name" value="THAP domain"/>
    <property type="match status" value="1"/>
</dbReference>
<dbReference type="SUPFAM" id="SSF57716">
    <property type="entry name" value="Glucocorticoid receptor-like (DNA-binding domain)"/>
    <property type="match status" value="1"/>
</dbReference>